<name>A0A3E1P8Y0_9BACT</name>
<keyword evidence="3" id="KW-1185">Reference proteome</keyword>
<proteinExistence type="predicted"/>
<keyword evidence="1" id="KW-0472">Membrane</keyword>
<dbReference type="AlphaFoldDB" id="A0A3E1P8Y0"/>
<dbReference type="OrthoDB" id="674681at2"/>
<protein>
    <submittedName>
        <fullName evidence="2">Uncharacterized protein</fullName>
    </submittedName>
</protein>
<sequence length="95" mass="11253">MYITIMSTKRHDEDVSTWTTVVWTTLLTLVGFGFAFLRYMQFYHNFDAGSFNQLSRIERFIYRATGQWGLIVILLLMGFVGLFNAIIAYREVRRR</sequence>
<feature type="transmembrane region" description="Helical" evidence="1">
    <location>
        <begin position="21"/>
        <end position="40"/>
    </location>
</feature>
<feature type="transmembrane region" description="Helical" evidence="1">
    <location>
        <begin position="68"/>
        <end position="89"/>
    </location>
</feature>
<evidence type="ECO:0000313" key="3">
    <source>
        <dbReference type="Proteomes" id="UP000261174"/>
    </source>
</evidence>
<reference evidence="2 3" key="1">
    <citation type="submission" date="2018-08" db="EMBL/GenBank/DDBJ databases">
        <title>Chitinophaga sp. K20C18050901, a novel bacterium isolated from forest soil.</title>
        <authorList>
            <person name="Wang C."/>
        </authorList>
    </citation>
    <scope>NUCLEOTIDE SEQUENCE [LARGE SCALE GENOMIC DNA]</scope>
    <source>
        <strain evidence="2 3">K20C18050901</strain>
    </source>
</reference>
<organism evidence="2 3">
    <name type="scientific">Chitinophaga silvisoli</name>
    <dbReference type="NCBI Taxonomy" id="2291814"/>
    <lineage>
        <taxon>Bacteria</taxon>
        <taxon>Pseudomonadati</taxon>
        <taxon>Bacteroidota</taxon>
        <taxon>Chitinophagia</taxon>
        <taxon>Chitinophagales</taxon>
        <taxon>Chitinophagaceae</taxon>
        <taxon>Chitinophaga</taxon>
    </lineage>
</organism>
<keyword evidence="1" id="KW-0812">Transmembrane</keyword>
<dbReference type="RefSeq" id="WP_116851936.1">
    <property type="nucleotide sequence ID" value="NZ_QTJV01000001.1"/>
</dbReference>
<dbReference type="Proteomes" id="UP000261174">
    <property type="component" value="Unassembled WGS sequence"/>
</dbReference>
<keyword evidence="1" id="KW-1133">Transmembrane helix</keyword>
<evidence type="ECO:0000256" key="1">
    <source>
        <dbReference type="SAM" id="Phobius"/>
    </source>
</evidence>
<gene>
    <name evidence="2" type="ORF">DXN04_03700</name>
</gene>
<comment type="caution">
    <text evidence="2">The sequence shown here is derived from an EMBL/GenBank/DDBJ whole genome shotgun (WGS) entry which is preliminary data.</text>
</comment>
<evidence type="ECO:0000313" key="2">
    <source>
        <dbReference type="EMBL" id="RFM36614.1"/>
    </source>
</evidence>
<dbReference type="EMBL" id="QTJV01000001">
    <property type="protein sequence ID" value="RFM36614.1"/>
    <property type="molecule type" value="Genomic_DNA"/>
</dbReference>
<accession>A0A3E1P8Y0</accession>